<proteinExistence type="predicted"/>
<comment type="caution">
    <text evidence="2">The sequence shown here is derived from an EMBL/GenBank/DDBJ whole genome shotgun (WGS) entry which is preliminary data.</text>
</comment>
<protein>
    <submittedName>
        <fullName evidence="2">Pogo transposable element with ZNF domain</fullName>
    </submittedName>
</protein>
<sequence>MAESEFYMQCEEEELAPCQNNTGETNPTGTTDHAHNGHAVSPEPSASPVPAVQPPAIKTAFVQIAPGTFPGPVVPQPILAGVLQIAAAGAQGQPIYLAPKPAGSQQNAATTVGLILPTGQAVTFLTPSQPGPLINPQIVSTSSLSQPTTIKIPVSIIHNPSAVQAISTVTSSGMPAVGTSPAASLPNIAQTELPSTSSSPLPPPDAAQAHNLLTDAAGNVLDVGQSKTPSQVSSVKTRARTRKNAFSAIVSPRVFQNVFKAPQSCSHCGVAYKVVQELRGYMCVSLIPHTLYTSYLILFVFLPPINPQQVAVLLPPDCPECVQQHSTEALHCNPELINRVHALGTRTKKRAKRAKRSSDSTQSVPSTHNRTNSPSSSSTSASSRHPAASPPPPPPPPPPAPCLKHITTSEIPEGVQSPGTGDYDSHGKLIILVEDFYYGRDPGNPVLVENNQVPTMMKCHLCDKKLKNNIK</sequence>
<keyword evidence="3" id="KW-1185">Reference proteome</keyword>
<feature type="compositionally biased region" description="Low complexity" evidence="1">
    <location>
        <begin position="365"/>
        <end position="387"/>
    </location>
</feature>
<feature type="region of interest" description="Disordered" evidence="1">
    <location>
        <begin position="345"/>
        <end position="405"/>
    </location>
</feature>
<dbReference type="EMBL" id="QNUK01000012">
    <property type="protein sequence ID" value="KAF5908617.1"/>
    <property type="molecule type" value="Genomic_DNA"/>
</dbReference>
<evidence type="ECO:0000256" key="1">
    <source>
        <dbReference type="SAM" id="MobiDB-lite"/>
    </source>
</evidence>
<accession>A0A8J4UWT1</accession>
<organism evidence="2 3">
    <name type="scientific">Clarias magur</name>
    <name type="common">Asian catfish</name>
    <name type="synonym">Macropteronotus magur</name>
    <dbReference type="NCBI Taxonomy" id="1594786"/>
    <lineage>
        <taxon>Eukaryota</taxon>
        <taxon>Metazoa</taxon>
        <taxon>Chordata</taxon>
        <taxon>Craniata</taxon>
        <taxon>Vertebrata</taxon>
        <taxon>Euteleostomi</taxon>
        <taxon>Actinopterygii</taxon>
        <taxon>Neopterygii</taxon>
        <taxon>Teleostei</taxon>
        <taxon>Ostariophysi</taxon>
        <taxon>Siluriformes</taxon>
        <taxon>Clariidae</taxon>
        <taxon>Clarias</taxon>
    </lineage>
</organism>
<name>A0A8J4UWT1_CLAMG</name>
<feature type="region of interest" description="Disordered" evidence="1">
    <location>
        <begin position="18"/>
        <end position="52"/>
    </location>
</feature>
<dbReference type="OrthoDB" id="10032537at2759"/>
<feature type="compositionally biased region" description="Low complexity" evidence="1">
    <location>
        <begin position="20"/>
        <end position="31"/>
    </location>
</feature>
<dbReference type="AlphaFoldDB" id="A0A8J4UWT1"/>
<reference evidence="2" key="1">
    <citation type="submission" date="2020-07" db="EMBL/GenBank/DDBJ databases">
        <title>Clarias magur genome sequencing, assembly and annotation.</title>
        <authorList>
            <person name="Kushwaha B."/>
            <person name="Kumar R."/>
            <person name="Das P."/>
            <person name="Joshi C.G."/>
            <person name="Kumar D."/>
            <person name="Nagpure N.S."/>
            <person name="Pandey M."/>
            <person name="Agarwal S."/>
            <person name="Srivastava S."/>
            <person name="Singh M."/>
            <person name="Sahoo L."/>
            <person name="Jayasankar P."/>
            <person name="Meher P.K."/>
            <person name="Koringa P.G."/>
            <person name="Iquebal M.A."/>
            <person name="Das S.P."/>
            <person name="Bit A."/>
            <person name="Patnaik S."/>
            <person name="Patel N."/>
            <person name="Shah T.M."/>
            <person name="Hinsu A."/>
            <person name="Jena J.K."/>
        </authorList>
    </citation>
    <scope>NUCLEOTIDE SEQUENCE</scope>
    <source>
        <strain evidence="2">CIFAMagur01</strain>
        <tissue evidence="2">Testis</tissue>
    </source>
</reference>
<evidence type="ECO:0000313" key="3">
    <source>
        <dbReference type="Proteomes" id="UP000727407"/>
    </source>
</evidence>
<feature type="compositionally biased region" description="Basic residues" evidence="1">
    <location>
        <begin position="346"/>
        <end position="355"/>
    </location>
</feature>
<evidence type="ECO:0000313" key="2">
    <source>
        <dbReference type="EMBL" id="KAF5908617.1"/>
    </source>
</evidence>
<feature type="compositionally biased region" description="Pro residues" evidence="1">
    <location>
        <begin position="388"/>
        <end position="401"/>
    </location>
</feature>
<dbReference type="Proteomes" id="UP000727407">
    <property type="component" value="Unassembled WGS sequence"/>
</dbReference>
<gene>
    <name evidence="2" type="ORF">DAT39_001700</name>
</gene>